<dbReference type="PROSITE" id="PS50157">
    <property type="entry name" value="ZINC_FINGER_C2H2_2"/>
    <property type="match status" value="1"/>
</dbReference>
<dbReference type="GO" id="GO:0005737">
    <property type="term" value="C:cytoplasm"/>
    <property type="evidence" value="ECO:0007669"/>
    <property type="project" value="TreeGrafter"/>
</dbReference>
<evidence type="ECO:0000313" key="7">
    <source>
        <dbReference type="Proteomes" id="UP000570595"/>
    </source>
</evidence>
<dbReference type="GO" id="GO:0008270">
    <property type="term" value="F:zinc ion binding"/>
    <property type="evidence" value="ECO:0007669"/>
    <property type="project" value="UniProtKB-KW"/>
</dbReference>
<dbReference type="Gene3D" id="1.10.287.110">
    <property type="entry name" value="DnaJ domain"/>
    <property type="match status" value="1"/>
</dbReference>
<dbReference type="InterPro" id="IPR013087">
    <property type="entry name" value="Znf_C2H2_type"/>
</dbReference>
<dbReference type="PROSITE" id="PS00028">
    <property type="entry name" value="ZINC_FINGER_C2H2_1"/>
    <property type="match status" value="1"/>
</dbReference>
<dbReference type="Pfam" id="PF21884">
    <property type="entry name" value="ZUO1-like_ZHD"/>
    <property type="match status" value="1"/>
</dbReference>
<comment type="caution">
    <text evidence="6">The sequence shown here is derived from an EMBL/GenBank/DDBJ whole genome shotgun (WGS) entry which is preliminary data.</text>
</comment>
<evidence type="ECO:0000256" key="1">
    <source>
        <dbReference type="PROSITE-ProRule" id="PRU00042"/>
    </source>
</evidence>
<dbReference type="SUPFAM" id="SSF46565">
    <property type="entry name" value="Chaperone J-domain"/>
    <property type="match status" value="1"/>
</dbReference>
<dbReference type="PANTHER" id="PTHR44029">
    <property type="entry name" value="DNAJ HOMOLOG SUBFAMILY C MEMBER 21"/>
    <property type="match status" value="1"/>
</dbReference>
<feature type="domain" description="C2H2-type" evidence="4">
    <location>
        <begin position="534"/>
        <end position="563"/>
    </location>
</feature>
<dbReference type="PANTHER" id="PTHR44029:SF1">
    <property type="entry name" value="DNAJ HOMOLOG SUBFAMILY C MEMBER 21"/>
    <property type="match status" value="1"/>
</dbReference>
<feature type="compositionally biased region" description="Basic residues" evidence="2">
    <location>
        <begin position="567"/>
        <end position="578"/>
    </location>
</feature>
<reference evidence="7 8" key="1">
    <citation type="submission" date="2020-04" db="EMBL/GenBank/DDBJ databases">
        <title>Perkinsus olseni comparative genomics.</title>
        <authorList>
            <person name="Bogema D.R."/>
        </authorList>
    </citation>
    <scope>NUCLEOTIDE SEQUENCE [LARGE SCALE GENOMIC DNA]</scope>
    <source>
        <strain evidence="5">ATCC PRA-179</strain>
        <strain evidence="6">ATCC PRA-31</strain>
    </source>
</reference>
<evidence type="ECO:0000313" key="8">
    <source>
        <dbReference type="Proteomes" id="UP000572268"/>
    </source>
</evidence>
<dbReference type="InterPro" id="IPR001623">
    <property type="entry name" value="DnaJ_domain"/>
</dbReference>
<dbReference type="InterPro" id="IPR054076">
    <property type="entry name" value="ZUO1-like_ZHD"/>
</dbReference>
<feature type="compositionally biased region" description="Basic and acidic residues" evidence="2">
    <location>
        <begin position="520"/>
        <end position="538"/>
    </location>
</feature>
<name>A0A7J6M498_PEROL</name>
<feature type="region of interest" description="Disordered" evidence="2">
    <location>
        <begin position="433"/>
        <end position="538"/>
    </location>
</feature>
<dbReference type="CDD" id="cd06257">
    <property type="entry name" value="DnaJ"/>
    <property type="match status" value="1"/>
</dbReference>
<organism evidence="6 8">
    <name type="scientific">Perkinsus olseni</name>
    <name type="common">Perkinsus atlanticus</name>
    <dbReference type="NCBI Taxonomy" id="32597"/>
    <lineage>
        <taxon>Eukaryota</taxon>
        <taxon>Sar</taxon>
        <taxon>Alveolata</taxon>
        <taxon>Perkinsozoa</taxon>
        <taxon>Perkinsea</taxon>
        <taxon>Perkinsida</taxon>
        <taxon>Perkinsidae</taxon>
        <taxon>Perkinsus</taxon>
    </lineage>
</organism>
<dbReference type="PRINTS" id="PR00625">
    <property type="entry name" value="JDOMAIN"/>
</dbReference>
<dbReference type="InterPro" id="IPR018253">
    <property type="entry name" value="DnaJ_domain_CS"/>
</dbReference>
<feature type="compositionally biased region" description="Low complexity" evidence="2">
    <location>
        <begin position="375"/>
        <end position="385"/>
    </location>
</feature>
<dbReference type="InterPro" id="IPR036869">
    <property type="entry name" value="J_dom_sf"/>
</dbReference>
<evidence type="ECO:0000256" key="2">
    <source>
        <dbReference type="SAM" id="MobiDB-lite"/>
    </source>
</evidence>
<dbReference type="PROSITE" id="PS50076">
    <property type="entry name" value="DNAJ_2"/>
    <property type="match status" value="1"/>
</dbReference>
<proteinExistence type="predicted"/>
<feature type="compositionally biased region" description="Acidic residues" evidence="2">
    <location>
        <begin position="474"/>
        <end position="484"/>
    </location>
</feature>
<feature type="domain" description="J" evidence="3">
    <location>
        <begin position="4"/>
        <end position="69"/>
    </location>
</feature>
<dbReference type="OrthoDB" id="5894at2759"/>
<keyword evidence="1" id="KW-0479">Metal-binding</keyword>
<dbReference type="EMBL" id="JABAHT010000225">
    <property type="protein sequence ID" value="KAF4660610.1"/>
    <property type="molecule type" value="Genomic_DNA"/>
</dbReference>
<evidence type="ECO:0000259" key="3">
    <source>
        <dbReference type="PROSITE" id="PS50076"/>
    </source>
</evidence>
<gene>
    <name evidence="6" type="primary">DNAJC21</name>
    <name evidence="6" type="ORF">FOL46_003128</name>
    <name evidence="5" type="ORF">FOZ61_003892</name>
</gene>
<sequence length="578" mass="65675">MKTCYYEILGVDRSCSADDIKKAYRKLALKWHPDKNQNSDDAKEMFQLITEANEVLSDPQERAWYDDHRDQILRGDDALDTDEESKEEAGHLVNVWKYFNKSCFNGQYDDSQDGFFSVYRSVFGDIAHRECEGFDTRFDLEDFPTFGYSDSPWDPTVKLFYSFWSAFSSGLSFGWYDKWDVRQAEGRRMRRAMEQENARERKSKKKDYNDKVRHLVEYVRNRDPRVAEQKKVEQMEADRVAEQRQAERKRKEELKKERRARAREVQEKRWAENEAEVAAMAKRYGGPGSEDSGEDQTQQEKRVLLVEEISLALVIFLGNGQTFYNSLRVFVEISPVDGTLSPRKIAVGRLMSVDAVEKLRRTLIEDDAFLESLAASSEESSPVLEETQKVEVEKEAERSDSGSDSEGSVTVEAATEKKLEVSASDLLDGYVDAEKSEQGSSSWEKIERADGSSESSDESEIEFEVFGRNKDALGGDEEEDEEEVASPKKSKASSIGVPAGGDDEPKSSGAKQHRRRRKDKSAEDGAEAKETATKRCDVCGESFSSRTKLFAHIKEMGHAAAKEVSRSKSKKGGKRRAK</sequence>
<evidence type="ECO:0000313" key="5">
    <source>
        <dbReference type="EMBL" id="KAF4660610.1"/>
    </source>
</evidence>
<feature type="compositionally biased region" description="Basic and acidic residues" evidence="2">
    <location>
        <begin position="556"/>
        <end position="566"/>
    </location>
</feature>
<dbReference type="Proteomes" id="UP000572268">
    <property type="component" value="Unassembled WGS sequence"/>
</dbReference>
<accession>A0A7J6M498</accession>
<dbReference type="PROSITE" id="PS00636">
    <property type="entry name" value="DNAJ_1"/>
    <property type="match status" value="1"/>
</dbReference>
<keyword evidence="1" id="KW-0862">Zinc</keyword>
<dbReference type="Proteomes" id="UP000570595">
    <property type="component" value="Unassembled WGS sequence"/>
</dbReference>
<protein>
    <submittedName>
        <fullName evidence="6">DnaJ sub C member 21</fullName>
    </submittedName>
</protein>
<feature type="region of interest" description="Disordered" evidence="2">
    <location>
        <begin position="375"/>
        <end position="416"/>
    </location>
</feature>
<evidence type="ECO:0000259" key="4">
    <source>
        <dbReference type="PROSITE" id="PS50157"/>
    </source>
</evidence>
<feature type="region of interest" description="Disordered" evidence="2">
    <location>
        <begin position="556"/>
        <end position="578"/>
    </location>
</feature>
<feature type="region of interest" description="Disordered" evidence="2">
    <location>
        <begin position="227"/>
        <end position="258"/>
    </location>
</feature>
<dbReference type="AlphaFoldDB" id="A0A7J6M498"/>
<keyword evidence="1" id="KW-0863">Zinc-finger</keyword>
<feature type="compositionally biased region" description="Low complexity" evidence="2">
    <location>
        <begin position="402"/>
        <end position="412"/>
    </location>
</feature>
<dbReference type="Pfam" id="PF00226">
    <property type="entry name" value="DnaJ"/>
    <property type="match status" value="1"/>
</dbReference>
<dbReference type="InterPro" id="IPR051964">
    <property type="entry name" value="Chaperone_stress_response"/>
</dbReference>
<feature type="compositionally biased region" description="Basic and acidic residues" evidence="2">
    <location>
        <begin position="386"/>
        <end position="401"/>
    </location>
</feature>
<dbReference type="SMART" id="SM00271">
    <property type="entry name" value="DnaJ"/>
    <property type="match status" value="1"/>
</dbReference>
<dbReference type="EMBL" id="JABANN010000208">
    <property type="protein sequence ID" value="KAF4666317.1"/>
    <property type="molecule type" value="Genomic_DNA"/>
</dbReference>
<evidence type="ECO:0000313" key="6">
    <source>
        <dbReference type="EMBL" id="KAF4666317.1"/>
    </source>
</evidence>